<comment type="caution">
    <text evidence="1">The sequence shown here is derived from an EMBL/GenBank/DDBJ whole genome shotgun (WGS) entry which is preliminary data.</text>
</comment>
<protein>
    <submittedName>
        <fullName evidence="1">Uncharacterized protein</fullName>
    </submittedName>
</protein>
<name>A0AAV8WRR7_9CUCU</name>
<reference evidence="1" key="1">
    <citation type="journal article" date="2023" name="Insect Mol. Biol.">
        <title>Genome sequencing provides insights into the evolution of gene families encoding plant cell wall-degrading enzymes in longhorned beetles.</title>
        <authorList>
            <person name="Shin N.R."/>
            <person name="Okamura Y."/>
            <person name="Kirsch R."/>
            <person name="Pauchet Y."/>
        </authorList>
    </citation>
    <scope>NUCLEOTIDE SEQUENCE</scope>
    <source>
        <strain evidence="1">RBIC_L_NR</strain>
    </source>
</reference>
<proteinExistence type="predicted"/>
<keyword evidence="2" id="KW-1185">Reference proteome</keyword>
<dbReference type="Proteomes" id="UP001162156">
    <property type="component" value="Unassembled WGS sequence"/>
</dbReference>
<accession>A0AAV8WRR7</accession>
<organism evidence="1 2">
    <name type="scientific">Rhamnusium bicolor</name>
    <dbReference type="NCBI Taxonomy" id="1586634"/>
    <lineage>
        <taxon>Eukaryota</taxon>
        <taxon>Metazoa</taxon>
        <taxon>Ecdysozoa</taxon>
        <taxon>Arthropoda</taxon>
        <taxon>Hexapoda</taxon>
        <taxon>Insecta</taxon>
        <taxon>Pterygota</taxon>
        <taxon>Neoptera</taxon>
        <taxon>Endopterygota</taxon>
        <taxon>Coleoptera</taxon>
        <taxon>Polyphaga</taxon>
        <taxon>Cucujiformia</taxon>
        <taxon>Chrysomeloidea</taxon>
        <taxon>Cerambycidae</taxon>
        <taxon>Lepturinae</taxon>
        <taxon>Rhagiini</taxon>
        <taxon>Rhamnusium</taxon>
    </lineage>
</organism>
<evidence type="ECO:0000313" key="1">
    <source>
        <dbReference type="EMBL" id="KAJ8929088.1"/>
    </source>
</evidence>
<gene>
    <name evidence="1" type="ORF">NQ314_018255</name>
</gene>
<dbReference type="EMBL" id="JANEYF010005130">
    <property type="protein sequence ID" value="KAJ8929088.1"/>
    <property type="molecule type" value="Genomic_DNA"/>
</dbReference>
<dbReference type="AlphaFoldDB" id="A0AAV8WRR7"/>
<sequence>MTLIKLRLDLQFTNLANRFLCHEPLLQAFLKIRFMYCIAFKKFSYWPEREIYNLICLIVSKQYLVRKLQ</sequence>
<evidence type="ECO:0000313" key="2">
    <source>
        <dbReference type="Proteomes" id="UP001162156"/>
    </source>
</evidence>